<evidence type="ECO:0000256" key="1">
    <source>
        <dbReference type="SAM" id="MobiDB-lite"/>
    </source>
</evidence>
<name>A0A1M7S1D5_FERGO</name>
<dbReference type="AlphaFoldDB" id="A0A1M7S1D5"/>
<dbReference type="RefSeq" id="WP_072757778.1">
    <property type="nucleotide sequence ID" value="NZ_FRDJ01000001.1"/>
</dbReference>
<protein>
    <submittedName>
        <fullName evidence="2">Uncharacterized protein</fullName>
    </submittedName>
</protein>
<feature type="region of interest" description="Disordered" evidence="1">
    <location>
        <begin position="53"/>
        <end position="90"/>
    </location>
</feature>
<dbReference type="Proteomes" id="UP000184207">
    <property type="component" value="Unassembled WGS sequence"/>
</dbReference>
<keyword evidence="3" id="KW-1185">Reference proteome</keyword>
<evidence type="ECO:0000313" key="3">
    <source>
        <dbReference type="Proteomes" id="UP000184207"/>
    </source>
</evidence>
<proteinExistence type="predicted"/>
<sequence>MSELGKIVLIAVLIFLVILISLNSRREITWDYSQSKGEELKVQDSLNEQKMLEASQKNEESVDDKTTVALDDENPSSKMLPEQDSKLDNLGQDNLKTQKESTDSTLIPILVFDKTEDGSETKVDLDEDPDAEEIYNELKLVEKAVRRYISGGHKISTLKMENIHSAGYVDESIAGRYEVGFRAEEEGYDIVITPRYEVNNLALEKIAKFENIKVVGGSFEYVFWIRAYRN</sequence>
<gene>
    <name evidence="2" type="ORF">SAMN02745226_00428</name>
</gene>
<reference evidence="3" key="1">
    <citation type="submission" date="2016-12" db="EMBL/GenBank/DDBJ databases">
        <authorList>
            <person name="Varghese N."/>
            <person name="Submissions S."/>
        </authorList>
    </citation>
    <scope>NUCLEOTIDE SEQUENCE [LARGE SCALE GENOMIC DNA]</scope>
    <source>
        <strain evidence="3">DSM 13020</strain>
    </source>
</reference>
<dbReference type="OrthoDB" id="44610at2"/>
<dbReference type="STRING" id="1121883.SAMN02745226_00428"/>
<feature type="compositionally biased region" description="Basic and acidic residues" evidence="1">
    <location>
        <begin position="56"/>
        <end position="66"/>
    </location>
</feature>
<organism evidence="2 3">
    <name type="scientific">Fervidobacterium gondwanense DSM 13020</name>
    <dbReference type="NCBI Taxonomy" id="1121883"/>
    <lineage>
        <taxon>Bacteria</taxon>
        <taxon>Thermotogati</taxon>
        <taxon>Thermotogota</taxon>
        <taxon>Thermotogae</taxon>
        <taxon>Thermotogales</taxon>
        <taxon>Fervidobacteriaceae</taxon>
        <taxon>Fervidobacterium</taxon>
    </lineage>
</organism>
<accession>A0A1M7S1D5</accession>
<evidence type="ECO:0000313" key="2">
    <source>
        <dbReference type="EMBL" id="SHN52174.1"/>
    </source>
</evidence>
<dbReference type="EMBL" id="FRDJ01000001">
    <property type="protein sequence ID" value="SHN52174.1"/>
    <property type="molecule type" value="Genomic_DNA"/>
</dbReference>